<dbReference type="EMBL" id="MJIC01000004">
    <property type="protein sequence ID" value="OFI36067.1"/>
    <property type="molecule type" value="Genomic_DNA"/>
</dbReference>
<comment type="caution">
    <text evidence="3">The sequence shown here is derived from an EMBL/GenBank/DDBJ whole genome shotgun (WGS) entry which is preliminary data.</text>
</comment>
<dbReference type="Proteomes" id="UP000176037">
    <property type="component" value="Unassembled WGS sequence"/>
</dbReference>
<feature type="transmembrane region" description="Helical" evidence="1">
    <location>
        <begin position="6"/>
        <end position="29"/>
    </location>
</feature>
<name>A0A1E8FJF4_9ALTE</name>
<dbReference type="NCBIfam" id="TIGR02226">
    <property type="entry name" value="two_anch"/>
    <property type="match status" value="1"/>
</dbReference>
<dbReference type="AlphaFoldDB" id="A0A1E8FJF4"/>
<feature type="transmembrane region" description="Helical" evidence="1">
    <location>
        <begin position="61"/>
        <end position="79"/>
    </location>
</feature>
<feature type="domain" description="Aerotolerance regulator N-terminal" evidence="2">
    <location>
        <begin position="7"/>
        <end position="81"/>
    </location>
</feature>
<dbReference type="InterPro" id="IPR011933">
    <property type="entry name" value="Double_TM_dom"/>
</dbReference>
<sequence>MSWLTTYFASPIALLGLLAISIPIVIHLLSKSKAKPVLFGHLDLIPSGKQKPVTQLTITQWLLLLLRILMLVTLTLLLSQPLRPETSSTNPQQTTLLITSQWLDYADKAQRDALLDRLSNGAQALLAGHPSTPLSAEQIQNWQAREDADNLINLWSTVDDTLNHTAGRIAVYHTGKIEQFNGPRTILTSTSERVEWQQLDVPFADTEVSLIKPISIGVIESDEPDINLRLQKALSLIKQYGIKTLSWQKEPLEQQADFSQFALWIDIREMTVSSQHSIVAVPPTRVNAPDFPLWLANQLLLLSGQQEQRVSPVLSAQQIQYRAKLPDNDTVLAVPAMHSGYQRDDPARSVVPWLATLLLLLFCAERLVSEYFSPAGKETRQ</sequence>
<accession>A0A1E8FJF4</accession>
<reference evidence="3 4" key="1">
    <citation type="submission" date="2016-09" db="EMBL/GenBank/DDBJ databases">
        <title>Alteromonas lipolytica, a new species isolated from sea water.</title>
        <authorList>
            <person name="Wu Y.-H."/>
            <person name="Cheng H."/>
            <person name="Xu X.-W."/>
        </authorList>
    </citation>
    <scope>NUCLEOTIDE SEQUENCE [LARGE SCALE GENOMIC DNA]</scope>
    <source>
        <strain evidence="3 4">JW12</strain>
    </source>
</reference>
<keyword evidence="1" id="KW-0812">Transmembrane</keyword>
<evidence type="ECO:0000313" key="4">
    <source>
        <dbReference type="Proteomes" id="UP000176037"/>
    </source>
</evidence>
<keyword evidence="1" id="KW-0472">Membrane</keyword>
<evidence type="ECO:0000256" key="1">
    <source>
        <dbReference type="SAM" id="Phobius"/>
    </source>
</evidence>
<dbReference type="Pfam" id="PF07584">
    <property type="entry name" value="BatA"/>
    <property type="match status" value="1"/>
</dbReference>
<proteinExistence type="predicted"/>
<protein>
    <recommendedName>
        <fullName evidence="2">Aerotolerance regulator N-terminal domain-containing protein</fullName>
    </recommendedName>
</protein>
<dbReference type="InterPro" id="IPR024163">
    <property type="entry name" value="Aerotolerance_reg_N"/>
</dbReference>
<evidence type="ECO:0000259" key="2">
    <source>
        <dbReference type="Pfam" id="PF07584"/>
    </source>
</evidence>
<keyword evidence="1" id="KW-1133">Transmembrane helix</keyword>
<organism evidence="3 4">
    <name type="scientific">Alteromonas lipolytica</name>
    <dbReference type="NCBI Taxonomy" id="1856405"/>
    <lineage>
        <taxon>Bacteria</taxon>
        <taxon>Pseudomonadati</taxon>
        <taxon>Pseudomonadota</taxon>
        <taxon>Gammaproteobacteria</taxon>
        <taxon>Alteromonadales</taxon>
        <taxon>Alteromonadaceae</taxon>
        <taxon>Alteromonas/Salinimonas group</taxon>
        <taxon>Alteromonas</taxon>
    </lineage>
</organism>
<dbReference type="STRING" id="1856405.BFC17_10390"/>
<evidence type="ECO:0000313" key="3">
    <source>
        <dbReference type="EMBL" id="OFI36067.1"/>
    </source>
</evidence>
<keyword evidence="4" id="KW-1185">Reference proteome</keyword>
<gene>
    <name evidence="3" type="ORF">BFC17_10390</name>
</gene>